<keyword evidence="4 9" id="KW-0418">Kinase</keyword>
<keyword evidence="6 9" id="KW-0521">NADP</keyword>
<feature type="active site" description="Proton acceptor" evidence="9">
    <location>
        <position position="69"/>
    </location>
</feature>
<dbReference type="GO" id="GO:0003951">
    <property type="term" value="F:NAD+ kinase activity"/>
    <property type="evidence" value="ECO:0007669"/>
    <property type="project" value="UniProtKB-UniRule"/>
</dbReference>
<dbReference type="SUPFAM" id="SSF111331">
    <property type="entry name" value="NAD kinase/diacylglycerol kinase-like"/>
    <property type="match status" value="1"/>
</dbReference>
<evidence type="ECO:0000313" key="12">
    <source>
        <dbReference type="Proteomes" id="UP000245469"/>
    </source>
</evidence>
<evidence type="ECO:0000256" key="8">
    <source>
        <dbReference type="ARBA" id="ARBA00047925"/>
    </source>
</evidence>
<dbReference type="EMBL" id="QGDQ01000026">
    <property type="protein sequence ID" value="PWJ49257.1"/>
    <property type="molecule type" value="Genomic_DNA"/>
</dbReference>
<dbReference type="RefSeq" id="WP_109775815.1">
    <property type="nucleotide sequence ID" value="NZ_QGDQ01000026.1"/>
</dbReference>
<evidence type="ECO:0000256" key="6">
    <source>
        <dbReference type="ARBA" id="ARBA00022857"/>
    </source>
</evidence>
<dbReference type="GO" id="GO:0046872">
    <property type="term" value="F:metal ion binding"/>
    <property type="evidence" value="ECO:0007669"/>
    <property type="project" value="UniProtKB-UniRule"/>
</dbReference>
<feature type="binding site" evidence="9">
    <location>
        <position position="74"/>
    </location>
    <ligand>
        <name>NAD(+)</name>
        <dbReference type="ChEBI" id="CHEBI:57540"/>
    </ligand>
</feature>
<feature type="binding site" evidence="9">
    <location>
        <begin position="184"/>
        <end position="189"/>
    </location>
    <ligand>
        <name>NAD(+)</name>
        <dbReference type="ChEBI" id="CHEBI:57540"/>
    </ligand>
</feature>
<evidence type="ECO:0000256" key="5">
    <source>
        <dbReference type="ARBA" id="ARBA00022840"/>
    </source>
</evidence>
<dbReference type="Gene3D" id="3.40.50.10330">
    <property type="entry name" value="Probable inorganic polyphosphate/atp-NAD kinase, domain 1"/>
    <property type="match status" value="1"/>
</dbReference>
<proteinExistence type="inferred from homology"/>
<reference evidence="11 12" key="1">
    <citation type="submission" date="2018-03" db="EMBL/GenBank/DDBJ databases">
        <title>Genomic Encyclopedia of Archaeal and Bacterial Type Strains, Phase II (KMG-II): from individual species to whole genera.</title>
        <authorList>
            <person name="Goeker M."/>
        </authorList>
    </citation>
    <scope>NUCLEOTIDE SEQUENCE [LARGE SCALE GENOMIC DNA]</scope>
    <source>
        <strain evidence="11 12">DSM 44889</strain>
    </source>
</reference>
<dbReference type="GO" id="GO:0051287">
    <property type="term" value="F:NAD binding"/>
    <property type="evidence" value="ECO:0007669"/>
    <property type="project" value="UniProtKB-ARBA"/>
</dbReference>
<comment type="subcellular location">
    <subcellularLocation>
        <location evidence="9">Cytoplasm</location>
    </subcellularLocation>
</comment>
<dbReference type="GO" id="GO:0005737">
    <property type="term" value="C:cytoplasm"/>
    <property type="evidence" value="ECO:0007669"/>
    <property type="project" value="UniProtKB-SubCell"/>
</dbReference>
<dbReference type="NCBIfam" id="NF002892">
    <property type="entry name" value="PRK03372.1"/>
    <property type="match status" value="1"/>
</dbReference>
<dbReference type="InterPro" id="IPR002504">
    <property type="entry name" value="NADK"/>
</dbReference>
<keyword evidence="5 9" id="KW-0067">ATP-binding</keyword>
<name>A0A316AHA9_9ACTN</name>
<dbReference type="GO" id="GO:0019674">
    <property type="term" value="P:NAD+ metabolic process"/>
    <property type="evidence" value="ECO:0007669"/>
    <property type="project" value="InterPro"/>
</dbReference>
<comment type="cofactor">
    <cofactor evidence="9">
        <name>a divalent metal cation</name>
        <dbReference type="ChEBI" id="CHEBI:60240"/>
    </cofactor>
</comment>
<comment type="similarity">
    <text evidence="9">Belongs to the NAD kinase family.</text>
</comment>
<dbReference type="GO" id="GO:0006741">
    <property type="term" value="P:NADP+ biosynthetic process"/>
    <property type="evidence" value="ECO:0007669"/>
    <property type="project" value="UniProtKB-UniRule"/>
</dbReference>
<gene>
    <name evidence="9" type="primary">nadK</name>
    <name evidence="11" type="ORF">BXY45_1269</name>
</gene>
<dbReference type="Gene3D" id="2.60.200.30">
    <property type="entry name" value="Probable inorganic polyphosphate/atp-NAD kinase, domain 2"/>
    <property type="match status" value="1"/>
</dbReference>
<feature type="binding site" evidence="9">
    <location>
        <position position="154"/>
    </location>
    <ligand>
        <name>NAD(+)</name>
        <dbReference type="ChEBI" id="CHEBI:57540"/>
    </ligand>
</feature>
<dbReference type="Pfam" id="PF20143">
    <property type="entry name" value="NAD_kinase_C"/>
    <property type="match status" value="1"/>
</dbReference>
<comment type="caution">
    <text evidence="11">The sequence shown here is derived from an EMBL/GenBank/DDBJ whole genome shotgun (WGS) entry which is preliminary data.</text>
</comment>
<dbReference type="FunFam" id="2.60.200.30:FF:000007">
    <property type="entry name" value="NAD kinase"/>
    <property type="match status" value="1"/>
</dbReference>
<evidence type="ECO:0000256" key="10">
    <source>
        <dbReference type="SAM" id="MobiDB-lite"/>
    </source>
</evidence>
<organism evidence="11 12">
    <name type="scientific">Quadrisphaera granulorum</name>
    <dbReference type="NCBI Taxonomy" id="317664"/>
    <lineage>
        <taxon>Bacteria</taxon>
        <taxon>Bacillati</taxon>
        <taxon>Actinomycetota</taxon>
        <taxon>Actinomycetes</taxon>
        <taxon>Kineosporiales</taxon>
        <taxon>Kineosporiaceae</taxon>
        <taxon>Quadrisphaera</taxon>
    </lineage>
</organism>
<dbReference type="HAMAP" id="MF_00361">
    <property type="entry name" value="NAD_kinase"/>
    <property type="match status" value="1"/>
</dbReference>
<dbReference type="PANTHER" id="PTHR20275:SF0">
    <property type="entry name" value="NAD KINASE"/>
    <property type="match status" value="1"/>
</dbReference>
<evidence type="ECO:0000256" key="1">
    <source>
        <dbReference type="ARBA" id="ARBA00022490"/>
    </source>
</evidence>
<keyword evidence="2 9" id="KW-0808">Transferase</keyword>
<accession>A0A316AHA9</accession>
<evidence type="ECO:0000256" key="3">
    <source>
        <dbReference type="ARBA" id="ARBA00022741"/>
    </source>
</evidence>
<feature type="binding site" evidence="9">
    <location>
        <begin position="143"/>
        <end position="144"/>
    </location>
    <ligand>
        <name>NAD(+)</name>
        <dbReference type="ChEBI" id="CHEBI:57540"/>
    </ligand>
</feature>
<dbReference type="OrthoDB" id="9774737at2"/>
<evidence type="ECO:0000313" key="11">
    <source>
        <dbReference type="EMBL" id="PWJ49257.1"/>
    </source>
</evidence>
<feature type="region of interest" description="Disordered" evidence="10">
    <location>
        <begin position="297"/>
        <end position="322"/>
    </location>
</feature>
<keyword evidence="12" id="KW-1185">Reference proteome</keyword>
<dbReference type="InterPro" id="IPR017438">
    <property type="entry name" value="ATP-NAD_kinase_N"/>
</dbReference>
<comment type="caution">
    <text evidence="9">Lacks conserved residue(s) required for the propagation of feature annotation.</text>
</comment>
<comment type="catalytic activity">
    <reaction evidence="8 9">
        <text>NAD(+) + ATP = ADP + NADP(+) + H(+)</text>
        <dbReference type="Rhea" id="RHEA:18629"/>
        <dbReference type="ChEBI" id="CHEBI:15378"/>
        <dbReference type="ChEBI" id="CHEBI:30616"/>
        <dbReference type="ChEBI" id="CHEBI:57540"/>
        <dbReference type="ChEBI" id="CHEBI:58349"/>
        <dbReference type="ChEBI" id="CHEBI:456216"/>
        <dbReference type="EC" id="2.7.1.23"/>
    </reaction>
</comment>
<sequence>MRRVLVLTHTGRQDAVDAARQLVALLDAAGIEPVLLDDEAADIPDCTGVRRVRPGQLDGIELVVVVGGDGTVLRGAELVHGTGVPLLGVNLGRVGFLAEIERDALESTVAHVAARDYGVEERLTLQVDVVEGGVVRATSWALNDVSVEKGARERVLELVTEVDGRPVSTYGCDGVVMATPTGSTAYAFSAGGPVVWPGVEALLMVPISAHALFARPLVVSPDSVMAVEVLERNHTDGVVWCDGRRAVQVGPGARIEVRRGAEPVRLAHINTGPFTDRLVAKFGLAVGGWRGPDDGKLGGAVGPFGGAGHSSTRRPSGPRGQR</sequence>
<dbReference type="InterPro" id="IPR016064">
    <property type="entry name" value="NAD/diacylglycerol_kinase_sf"/>
</dbReference>
<keyword evidence="1 9" id="KW-0963">Cytoplasm</keyword>
<keyword evidence="7 9" id="KW-0520">NAD</keyword>
<evidence type="ECO:0000256" key="7">
    <source>
        <dbReference type="ARBA" id="ARBA00023027"/>
    </source>
</evidence>
<dbReference type="Proteomes" id="UP000245469">
    <property type="component" value="Unassembled WGS sequence"/>
</dbReference>
<feature type="compositionally biased region" description="Gly residues" evidence="10">
    <location>
        <begin position="297"/>
        <end position="308"/>
    </location>
</feature>
<protein>
    <recommendedName>
        <fullName evidence="9">NAD kinase</fullName>
        <ecNumber evidence="9">2.7.1.23</ecNumber>
    </recommendedName>
    <alternativeName>
        <fullName evidence="9">ATP-dependent NAD kinase</fullName>
    </alternativeName>
</protein>
<comment type="function">
    <text evidence="9">Involved in the regulation of the intracellular balance of NAD and NADP, and is a key enzyme in the biosynthesis of NADP. Catalyzes specifically the phosphorylation on 2'-hydroxyl of the adenosine moiety of NAD to yield NADP.</text>
</comment>
<dbReference type="AlphaFoldDB" id="A0A316AHA9"/>
<dbReference type="EC" id="2.7.1.23" evidence="9"/>
<evidence type="ECO:0000256" key="4">
    <source>
        <dbReference type="ARBA" id="ARBA00022777"/>
    </source>
</evidence>
<evidence type="ECO:0000256" key="9">
    <source>
        <dbReference type="HAMAP-Rule" id="MF_00361"/>
    </source>
</evidence>
<dbReference type="Pfam" id="PF01513">
    <property type="entry name" value="NAD_kinase"/>
    <property type="match status" value="1"/>
</dbReference>
<feature type="binding site" evidence="9">
    <location>
        <position position="173"/>
    </location>
    <ligand>
        <name>NAD(+)</name>
        <dbReference type="ChEBI" id="CHEBI:57540"/>
    </ligand>
</feature>
<evidence type="ECO:0000256" key="2">
    <source>
        <dbReference type="ARBA" id="ARBA00022679"/>
    </source>
</evidence>
<feature type="binding site" evidence="9">
    <location>
        <begin position="69"/>
        <end position="70"/>
    </location>
    <ligand>
        <name>NAD(+)</name>
        <dbReference type="ChEBI" id="CHEBI:57540"/>
    </ligand>
</feature>
<dbReference type="InterPro" id="IPR017437">
    <property type="entry name" value="ATP-NAD_kinase_PpnK-typ_C"/>
</dbReference>
<keyword evidence="3 9" id="KW-0547">Nucleotide-binding</keyword>
<dbReference type="GO" id="GO:0005524">
    <property type="term" value="F:ATP binding"/>
    <property type="evidence" value="ECO:0007669"/>
    <property type="project" value="UniProtKB-KW"/>
</dbReference>
<dbReference type="PANTHER" id="PTHR20275">
    <property type="entry name" value="NAD KINASE"/>
    <property type="match status" value="1"/>
</dbReference>